<name>A0A4Y2IXR6_ARAVE</name>
<organism evidence="1 2">
    <name type="scientific">Araneus ventricosus</name>
    <name type="common">Orbweaver spider</name>
    <name type="synonym">Epeira ventricosa</name>
    <dbReference type="NCBI Taxonomy" id="182803"/>
    <lineage>
        <taxon>Eukaryota</taxon>
        <taxon>Metazoa</taxon>
        <taxon>Ecdysozoa</taxon>
        <taxon>Arthropoda</taxon>
        <taxon>Chelicerata</taxon>
        <taxon>Arachnida</taxon>
        <taxon>Araneae</taxon>
        <taxon>Araneomorphae</taxon>
        <taxon>Entelegynae</taxon>
        <taxon>Araneoidea</taxon>
        <taxon>Araneidae</taxon>
        <taxon>Araneus</taxon>
    </lineage>
</organism>
<accession>A0A4Y2IXR6</accession>
<evidence type="ECO:0000313" key="1">
    <source>
        <dbReference type="EMBL" id="GBM82708.1"/>
    </source>
</evidence>
<comment type="caution">
    <text evidence="1">The sequence shown here is derived from an EMBL/GenBank/DDBJ whole genome shotgun (WGS) entry which is preliminary data.</text>
</comment>
<reference evidence="1 2" key="1">
    <citation type="journal article" date="2019" name="Sci. Rep.">
        <title>Orb-weaving spider Araneus ventricosus genome elucidates the spidroin gene catalogue.</title>
        <authorList>
            <person name="Kono N."/>
            <person name="Nakamura H."/>
            <person name="Ohtoshi R."/>
            <person name="Moran D.A.P."/>
            <person name="Shinohara A."/>
            <person name="Yoshida Y."/>
            <person name="Fujiwara M."/>
            <person name="Mori M."/>
            <person name="Tomita M."/>
            <person name="Arakawa K."/>
        </authorList>
    </citation>
    <scope>NUCLEOTIDE SEQUENCE [LARGE SCALE GENOMIC DNA]</scope>
</reference>
<dbReference type="EMBL" id="BGPR01003027">
    <property type="protein sequence ID" value="GBM82708.1"/>
    <property type="molecule type" value="Genomic_DNA"/>
</dbReference>
<gene>
    <name evidence="1" type="ORF">AVEN_107737_1</name>
</gene>
<sequence>MSVMNPIGILLSCLTVLGSNKRQGHGGFRAESRLRSWSVTGSRPEPIENPPCIRAGRSIGQGRNVRPLVWRGGCRPRHLTAVQNYEVRSNIALVLLQNGALI</sequence>
<dbReference type="AlphaFoldDB" id="A0A4Y2IXR6"/>
<keyword evidence="2" id="KW-1185">Reference proteome</keyword>
<proteinExistence type="predicted"/>
<protein>
    <submittedName>
        <fullName evidence="1">Uncharacterized protein</fullName>
    </submittedName>
</protein>
<dbReference type="Proteomes" id="UP000499080">
    <property type="component" value="Unassembled WGS sequence"/>
</dbReference>
<evidence type="ECO:0000313" key="2">
    <source>
        <dbReference type="Proteomes" id="UP000499080"/>
    </source>
</evidence>